<keyword evidence="1" id="KW-0808">Transferase</keyword>
<evidence type="ECO:0000313" key="1">
    <source>
        <dbReference type="EMBL" id="XDU66834.1"/>
    </source>
</evidence>
<organism evidence="1">
    <name type="scientific">Leptotrichia rugosa</name>
    <dbReference type="NCBI Taxonomy" id="3239302"/>
    <lineage>
        <taxon>Bacteria</taxon>
        <taxon>Fusobacteriati</taxon>
        <taxon>Fusobacteriota</taxon>
        <taxon>Fusobacteriia</taxon>
        <taxon>Fusobacteriales</taxon>
        <taxon>Leptotrichiaceae</taxon>
        <taxon>Leptotrichia</taxon>
    </lineage>
</organism>
<dbReference type="KEGG" id="lrug:AB8B22_00030"/>
<dbReference type="Gene3D" id="1.10.510.10">
    <property type="entry name" value="Transferase(Phosphotransferase) domain 1"/>
    <property type="match status" value="1"/>
</dbReference>
<keyword evidence="1" id="KW-0418">Kinase</keyword>
<gene>
    <name evidence="1" type="ORF">AB8B22_00030</name>
</gene>
<reference evidence="1" key="1">
    <citation type="submission" date="2024-07" db="EMBL/GenBank/DDBJ databases">
        <authorList>
            <person name="Li X.-J."/>
            <person name="Wang X."/>
        </authorList>
    </citation>
    <scope>NUCLEOTIDE SEQUENCE</scope>
    <source>
        <strain evidence="1">HSP-334</strain>
    </source>
</reference>
<dbReference type="SUPFAM" id="SSF56112">
    <property type="entry name" value="Protein kinase-like (PK-like)"/>
    <property type="match status" value="1"/>
</dbReference>
<sequence>MNNYKINKNYEKEILVKTLENFDKIGEYVVEPGRNEIKRVVIDEKNFCKTLNIKKFKKPNFISNVIYKYIKGSKAKRSFEYAKKLLEKKIGTPEPIAYFDKFGKDKRDYYISEDLKYDFTCREIFWPEDYEEVKEENWYKKIEEKREKVIRQFAKFSYELHEKGIYFEDYSPGNVLIIEKSKNYEFYLVDLNRMKFDVKMSIKSRMKNVSRMMEDEKLAKIFCNEYAKYCKLPEKVVYKNLNKFIKKHKNYVFIMDLTRPVRRAFKKKK</sequence>
<dbReference type="Pfam" id="PF06293">
    <property type="entry name" value="Kdo"/>
    <property type="match status" value="1"/>
</dbReference>
<dbReference type="EMBL" id="CP165644">
    <property type="protein sequence ID" value="XDU66834.1"/>
    <property type="molecule type" value="Genomic_DNA"/>
</dbReference>
<dbReference type="InterPro" id="IPR011009">
    <property type="entry name" value="Kinase-like_dom_sf"/>
</dbReference>
<dbReference type="RefSeq" id="WP_369711087.1">
    <property type="nucleotide sequence ID" value="NZ_CP165644.1"/>
</dbReference>
<dbReference type="AlphaFoldDB" id="A0AB39VHT3"/>
<accession>A0AB39VHT3</accession>
<dbReference type="GO" id="GO:0016301">
    <property type="term" value="F:kinase activity"/>
    <property type="evidence" value="ECO:0007669"/>
    <property type="project" value="UniProtKB-KW"/>
</dbReference>
<proteinExistence type="predicted"/>
<protein>
    <submittedName>
        <fullName evidence="1">Lipopolysaccharide kinase InaA family protein</fullName>
    </submittedName>
</protein>
<name>A0AB39VHT3_9FUSO</name>